<dbReference type="EMBL" id="VSWD01000011">
    <property type="protein sequence ID" value="KAK3087999.1"/>
    <property type="molecule type" value="Genomic_DNA"/>
</dbReference>
<reference evidence="1" key="1">
    <citation type="submission" date="2019-08" db="EMBL/GenBank/DDBJ databases">
        <title>The improved chromosome-level genome for the pearl oyster Pinctada fucata martensii using PacBio sequencing and Hi-C.</title>
        <authorList>
            <person name="Zheng Z."/>
        </authorList>
    </citation>
    <scope>NUCLEOTIDE SEQUENCE</scope>
    <source>
        <strain evidence="1">ZZ-2019</strain>
        <tissue evidence="1">Adductor muscle</tissue>
    </source>
</reference>
<accession>A0AA88XP98</accession>
<comment type="caution">
    <text evidence="1">The sequence shown here is derived from an EMBL/GenBank/DDBJ whole genome shotgun (WGS) entry which is preliminary data.</text>
</comment>
<organism evidence="1 2">
    <name type="scientific">Pinctada imbricata</name>
    <name type="common">Atlantic pearl-oyster</name>
    <name type="synonym">Pinctada martensii</name>
    <dbReference type="NCBI Taxonomy" id="66713"/>
    <lineage>
        <taxon>Eukaryota</taxon>
        <taxon>Metazoa</taxon>
        <taxon>Spiralia</taxon>
        <taxon>Lophotrochozoa</taxon>
        <taxon>Mollusca</taxon>
        <taxon>Bivalvia</taxon>
        <taxon>Autobranchia</taxon>
        <taxon>Pteriomorphia</taxon>
        <taxon>Pterioida</taxon>
        <taxon>Pterioidea</taxon>
        <taxon>Pteriidae</taxon>
        <taxon>Pinctada</taxon>
    </lineage>
</organism>
<protein>
    <submittedName>
        <fullName evidence="1">Uncharacterized protein</fullName>
    </submittedName>
</protein>
<evidence type="ECO:0000313" key="2">
    <source>
        <dbReference type="Proteomes" id="UP001186944"/>
    </source>
</evidence>
<keyword evidence="2" id="KW-1185">Reference proteome</keyword>
<evidence type="ECO:0000313" key="1">
    <source>
        <dbReference type="EMBL" id="KAK3087999.1"/>
    </source>
</evidence>
<dbReference type="Proteomes" id="UP001186944">
    <property type="component" value="Unassembled WGS sequence"/>
</dbReference>
<dbReference type="AlphaFoldDB" id="A0AA88XP98"/>
<name>A0AA88XP98_PINIB</name>
<gene>
    <name evidence="1" type="ORF">FSP39_013274</name>
</gene>
<proteinExistence type="predicted"/>
<sequence length="171" mass="19571">MAFALGNTRLNVKKTGVTTSVPNNPKAKLMYYLSCICTALELDTSDSREIRKLRDYKNYWALSDDEVTQLLLLCVAISPDKLMNKVLFQSDAMCGDSTNEFYEITAVQNRMVVARSIVIGGQTKRVNKIMTFKMVWLRNNYLEPMQELAGELQRRQEAARTRRRDDGCVVM</sequence>